<feature type="region of interest" description="Disordered" evidence="1">
    <location>
        <begin position="1"/>
        <end position="28"/>
    </location>
</feature>
<comment type="caution">
    <text evidence="2">The sequence shown here is derived from an EMBL/GenBank/DDBJ whole genome shotgun (WGS) entry which is preliminary data.</text>
</comment>
<dbReference type="STRING" id="83656.B1H18_10600"/>
<dbReference type="InterPro" id="IPR011991">
    <property type="entry name" value="ArsR-like_HTH"/>
</dbReference>
<feature type="compositionally biased region" description="Basic and acidic residues" evidence="1">
    <location>
        <begin position="257"/>
        <end position="272"/>
    </location>
</feature>
<dbReference type="OrthoDB" id="7945987at2"/>
<dbReference type="InterPro" id="IPR036390">
    <property type="entry name" value="WH_DNA-bd_sf"/>
</dbReference>
<protein>
    <recommendedName>
        <fullName evidence="4">ArsR family transcriptional regulator</fullName>
    </recommendedName>
</protein>
<sequence>MTEEASAGGDEGTADKAGAGRQRESELRLTDARALRAYTHPTRMRLVGMLRVLGPLTATRAAEQTGESVASCSYHLRMLAKYGLVEQTGGGRGREKPWRATTDYTSWPGYSDDPAVADASAVLSTMIAEQYFERMTRALERRRELPREWQEAEEFGDSQLYLTADELRSVRDRIRGVIEPYDARLRDASLRPEGARLVEFLRIAYPSPEVDPPAATERPDKGPDEVSGEGLDQASGEGPDRAFGETPDQVPGDLAGDGERGRGRERERGEGG</sequence>
<dbReference type="AlphaFoldDB" id="A0A1V4AAL7"/>
<evidence type="ECO:0000313" key="3">
    <source>
        <dbReference type="Proteomes" id="UP000190539"/>
    </source>
</evidence>
<dbReference type="RefSeq" id="WP_077967029.1">
    <property type="nucleotide sequence ID" value="NZ_CP045178.1"/>
</dbReference>
<dbReference type="Proteomes" id="UP000190539">
    <property type="component" value="Unassembled WGS sequence"/>
</dbReference>
<dbReference type="SUPFAM" id="SSF46785">
    <property type="entry name" value="Winged helix' DNA-binding domain"/>
    <property type="match status" value="1"/>
</dbReference>
<dbReference type="InterPro" id="IPR036388">
    <property type="entry name" value="WH-like_DNA-bd_sf"/>
</dbReference>
<dbReference type="CDD" id="cd00090">
    <property type="entry name" value="HTH_ARSR"/>
    <property type="match status" value="1"/>
</dbReference>
<keyword evidence="3" id="KW-1185">Reference proteome</keyword>
<feature type="region of interest" description="Disordered" evidence="1">
    <location>
        <begin position="207"/>
        <end position="272"/>
    </location>
</feature>
<evidence type="ECO:0008006" key="4">
    <source>
        <dbReference type="Google" id="ProtNLM"/>
    </source>
</evidence>
<evidence type="ECO:0000313" key="2">
    <source>
        <dbReference type="EMBL" id="OON80832.1"/>
    </source>
</evidence>
<dbReference type="EMBL" id="MVFC01000006">
    <property type="protein sequence ID" value="OON80832.1"/>
    <property type="molecule type" value="Genomic_DNA"/>
</dbReference>
<reference evidence="2 3" key="1">
    <citation type="submission" date="2017-02" db="EMBL/GenBank/DDBJ databases">
        <title>Draft Genome Sequence of Streptomyces tsukubaensis F601, a Producer of the immunosuppressant tacrolimus FK506.</title>
        <authorList>
            <person name="Zong G."/>
            <person name="Zhong C."/>
            <person name="Fu J."/>
            <person name="Qin R."/>
            <person name="Cao G."/>
        </authorList>
    </citation>
    <scope>NUCLEOTIDE SEQUENCE [LARGE SCALE GENOMIC DNA]</scope>
    <source>
        <strain evidence="2 3">F601</strain>
    </source>
</reference>
<proteinExistence type="predicted"/>
<dbReference type="Pfam" id="PF12840">
    <property type="entry name" value="HTH_20"/>
    <property type="match status" value="1"/>
</dbReference>
<name>A0A1V4AAL7_9ACTN</name>
<evidence type="ECO:0000256" key="1">
    <source>
        <dbReference type="SAM" id="MobiDB-lite"/>
    </source>
</evidence>
<organism evidence="2 3">
    <name type="scientific">Streptomyces tsukubensis</name>
    <dbReference type="NCBI Taxonomy" id="83656"/>
    <lineage>
        <taxon>Bacteria</taxon>
        <taxon>Bacillati</taxon>
        <taxon>Actinomycetota</taxon>
        <taxon>Actinomycetes</taxon>
        <taxon>Kitasatosporales</taxon>
        <taxon>Streptomycetaceae</taxon>
        <taxon>Streptomyces</taxon>
    </lineage>
</organism>
<accession>A0A1V4AAL7</accession>
<gene>
    <name evidence="2" type="ORF">B1H18_10600</name>
</gene>
<dbReference type="Gene3D" id="1.10.10.10">
    <property type="entry name" value="Winged helix-like DNA-binding domain superfamily/Winged helix DNA-binding domain"/>
    <property type="match status" value="1"/>
</dbReference>